<evidence type="ECO:0000256" key="4">
    <source>
        <dbReference type="RuleBase" id="RU367079"/>
    </source>
</evidence>
<feature type="region of interest" description="Disordered" evidence="5">
    <location>
        <begin position="190"/>
        <end position="219"/>
    </location>
</feature>
<dbReference type="Pfam" id="PF20652">
    <property type="entry name" value="Sec8_C"/>
    <property type="match status" value="1"/>
</dbReference>
<dbReference type="STRING" id="879819.A0A0J0XIY5"/>
<dbReference type="Proteomes" id="UP000053611">
    <property type="component" value="Unassembled WGS sequence"/>
</dbReference>
<dbReference type="OrthoDB" id="272977at2759"/>
<dbReference type="Pfam" id="PF04048">
    <property type="entry name" value="Sec8_N"/>
    <property type="match status" value="1"/>
</dbReference>
<comment type="similarity">
    <text evidence="4">Belongs to the SEC8 family.</text>
</comment>
<feature type="compositionally biased region" description="Pro residues" evidence="5">
    <location>
        <begin position="69"/>
        <end position="83"/>
    </location>
</feature>
<evidence type="ECO:0000313" key="8">
    <source>
        <dbReference type="EMBL" id="KLT41023.1"/>
    </source>
</evidence>
<proteinExistence type="inferred from homology"/>
<feature type="domain" description="Exocyst complex component Sec8 N-terminal" evidence="6">
    <location>
        <begin position="229"/>
        <end position="372"/>
    </location>
</feature>
<name>A0A0J0XIY5_9TREE</name>
<dbReference type="InterPro" id="IPR048630">
    <property type="entry name" value="Sec8_M"/>
</dbReference>
<dbReference type="InterPro" id="IPR007191">
    <property type="entry name" value="Sec8_exocyst_N"/>
</dbReference>
<evidence type="ECO:0000256" key="5">
    <source>
        <dbReference type="SAM" id="MobiDB-lite"/>
    </source>
</evidence>
<evidence type="ECO:0000256" key="1">
    <source>
        <dbReference type="ARBA" id="ARBA00022448"/>
    </source>
</evidence>
<dbReference type="GO" id="GO:0006612">
    <property type="term" value="P:protein targeting to membrane"/>
    <property type="evidence" value="ECO:0007669"/>
    <property type="project" value="UniProtKB-UniRule"/>
</dbReference>
<evidence type="ECO:0000259" key="7">
    <source>
        <dbReference type="Pfam" id="PF20652"/>
    </source>
</evidence>
<evidence type="ECO:0000313" key="9">
    <source>
        <dbReference type="Proteomes" id="UP000053611"/>
    </source>
</evidence>
<dbReference type="AlphaFoldDB" id="A0A0J0XIY5"/>
<accession>A0A0J0XIY5</accession>
<dbReference type="EMBL" id="KQ087224">
    <property type="protein sequence ID" value="KLT41023.1"/>
    <property type="molecule type" value="Genomic_DNA"/>
</dbReference>
<keyword evidence="9" id="KW-1185">Reference proteome</keyword>
<dbReference type="RefSeq" id="XP_018277514.1">
    <property type="nucleotide sequence ID" value="XM_018420909.1"/>
</dbReference>
<dbReference type="InterPro" id="IPR039682">
    <property type="entry name" value="Sec8/EXOC4"/>
</dbReference>
<dbReference type="GO" id="GO:0000145">
    <property type="term" value="C:exocyst"/>
    <property type="evidence" value="ECO:0007669"/>
    <property type="project" value="UniProtKB-UniRule"/>
</dbReference>
<dbReference type="PANTHER" id="PTHR14146">
    <property type="entry name" value="EXOCYST COMPLEX COMPONENT 4"/>
    <property type="match status" value="1"/>
</dbReference>
<keyword evidence="2 4" id="KW-0268">Exocytosis</keyword>
<dbReference type="GO" id="GO:0006904">
    <property type="term" value="P:vesicle docking involved in exocytosis"/>
    <property type="evidence" value="ECO:0007669"/>
    <property type="project" value="InterPro"/>
</dbReference>
<dbReference type="GeneID" id="28981512"/>
<dbReference type="GO" id="GO:0015031">
    <property type="term" value="P:protein transport"/>
    <property type="evidence" value="ECO:0007669"/>
    <property type="project" value="UniProtKB-KW"/>
</dbReference>
<gene>
    <name evidence="8" type="ORF">CC85DRAFT_262660</name>
</gene>
<feature type="compositionally biased region" description="Polar residues" evidence="5">
    <location>
        <begin position="108"/>
        <end position="118"/>
    </location>
</feature>
<keyword evidence="1 4" id="KW-0813">Transport</keyword>
<evidence type="ECO:0000259" key="6">
    <source>
        <dbReference type="Pfam" id="PF04048"/>
    </source>
</evidence>
<organism evidence="8 9">
    <name type="scientific">Cutaneotrichosporon oleaginosum</name>
    <dbReference type="NCBI Taxonomy" id="879819"/>
    <lineage>
        <taxon>Eukaryota</taxon>
        <taxon>Fungi</taxon>
        <taxon>Dikarya</taxon>
        <taxon>Basidiomycota</taxon>
        <taxon>Agaricomycotina</taxon>
        <taxon>Tremellomycetes</taxon>
        <taxon>Trichosporonales</taxon>
        <taxon>Trichosporonaceae</taxon>
        <taxon>Cutaneotrichosporon</taxon>
    </lineage>
</organism>
<feature type="compositionally biased region" description="Polar residues" evidence="5">
    <location>
        <begin position="45"/>
        <end position="60"/>
    </location>
</feature>
<feature type="region of interest" description="Disordered" evidence="5">
    <location>
        <begin position="1"/>
        <end position="141"/>
    </location>
</feature>
<evidence type="ECO:0000256" key="2">
    <source>
        <dbReference type="ARBA" id="ARBA00022483"/>
    </source>
</evidence>
<protein>
    <recommendedName>
        <fullName evidence="4">Exocyst complex component Sec8</fullName>
    </recommendedName>
</protein>
<sequence>MSRNNPASSRLKISNPTLISTTSQAAQSSIPDLDRGAPLGIGQVWNGNQTVPGPSPSRNGNGEVRSPPARSPPPGSSPLPTSPSRPARSRARGTPEETLIPPARAQMQPISTRFSVMSNGEDEPLSPEVPAPRGGGDPWAADRAQRTVARQQTNDTAQAAALRTPVSAGGSAGAGGGNALRNAAAAFMAASKQNRTEPTRRPPRAKRTQPSKEDWDDIVGTTGGRFAEIDAVMRQIRRDWPFIVDGDFSPSSLALSLLASDGEQGSAEHPDLQSFLKVHAALSGSLQKAVQSHFQTFAASLPTHSNFVATLERAQAQVKTSREGLKEAREGIGAKGKAELASIRTRERMVKEMLQILDLVEELKQVPEQLESCLADKRFLQAALLLQRSIKTANREVLHEVGALSDLKQYFHTQENTLTDILVEELHNHLYLRAFNSDGRWKAYTPGQESLPVISVNGEQVAEEAEEKKADSRFSTYLASLAVKPNHEPILNEIAANSRQARTPSQIANTTSITSISSLAAHEPMGGEFDTFGYMEMILEALAAMGRLGSALDTVVQRVPVEIHQLIDATTDEVAERAEQRSEEMAAASGPRPQSLLLAEKQDLESMPLFQNDTLRVVVSLDASGPPKHAVVLRDLFWTLYSKIAAVMEGHRTLYEVVKWIASRRDFKDMTKTDLNLNAPVLEVLRPIQQEVRQLLQTYLEDNSQASVLIHNAIPSINEILREGKLVRDKQRDLFKFGDSDQRAVNNEIQEVDDGLKQTLRASVPGLINLQAGEHVAVLNGTHVNPDDRYSVSGKHRTLIPANPFNVTILFQPTLSLIDRATAIVPHGFEEEMSQFGTVLEEFVDDVFLPQLDEKVNASFQHAVSGHDAFQLDRRTSLRTSADVKPPLKSTVRVMALIQALCAMLQETPFHRERYSRLIVGVVAQYYQQCSARFKDLVALPPSVQAAPGTLALPAVWSQREDMSSALQHVRTAAPANARESEGVGLKEVKLEMALLNDKPPPESHLINSSRRLESLGNLAHSVRWFMNALLDLQELSDEATIDKRTEREPGQTPKLPLTQAMAQRFEAIVQTYEQLIEGALNTLHLEVRCRVLCNLYASLQRSEYFLESEALEPDPDVVDLNTTLMEMDDIASKTLSANEHDFMFRGLALLINHVFIHAARQVKRVNAAGARKLRRNILSLQQTLRGIVSSGLEHEGMLSHAIEYWDLFEKGPKRMLESIRTRKPAFSFEDYNAMLALQCRADGKDGDDLNAYLIDLHALAMSVEGWDVA</sequence>
<dbReference type="GO" id="GO:0006893">
    <property type="term" value="P:Golgi to plasma membrane transport"/>
    <property type="evidence" value="ECO:0007669"/>
    <property type="project" value="TreeGrafter"/>
</dbReference>
<dbReference type="PANTHER" id="PTHR14146:SF0">
    <property type="entry name" value="EXOCYST COMPLEX COMPONENT 4"/>
    <property type="match status" value="1"/>
</dbReference>
<evidence type="ECO:0000256" key="3">
    <source>
        <dbReference type="ARBA" id="ARBA00022927"/>
    </source>
</evidence>
<reference evidence="8 9" key="1">
    <citation type="submission" date="2015-03" db="EMBL/GenBank/DDBJ databases">
        <title>Genomics and transcriptomics of the oil-accumulating basidiomycete yeast T. oleaginosus allow insights into substrate utilization and the diverse evolutionary trajectories of mating systems in fungi.</title>
        <authorList>
            <consortium name="DOE Joint Genome Institute"/>
            <person name="Kourist R."/>
            <person name="Kracht O."/>
            <person name="Bracharz F."/>
            <person name="Lipzen A."/>
            <person name="Nolan M."/>
            <person name="Ohm R."/>
            <person name="Grigoriev I."/>
            <person name="Sun S."/>
            <person name="Heitman J."/>
            <person name="Bruck T."/>
            <person name="Nowrousian M."/>
        </authorList>
    </citation>
    <scope>NUCLEOTIDE SEQUENCE [LARGE SCALE GENOMIC DNA]</scope>
    <source>
        <strain evidence="8 9">IBC0246</strain>
    </source>
</reference>
<dbReference type="GO" id="GO:0090522">
    <property type="term" value="P:vesicle tethering involved in exocytosis"/>
    <property type="evidence" value="ECO:0007669"/>
    <property type="project" value="UniProtKB-UniRule"/>
</dbReference>
<keyword evidence="3 4" id="KW-0653">Protein transport</keyword>
<feature type="compositionally biased region" description="Polar residues" evidence="5">
    <location>
        <begin position="1"/>
        <end position="30"/>
    </location>
</feature>
<feature type="domain" description="Exocyst complex component Sec8 middle helical bundle" evidence="7">
    <location>
        <begin position="528"/>
        <end position="815"/>
    </location>
</feature>
<comment type="function">
    <text evidence="4">Component of the exocyst complex involved in the docking of exocytic vesicles with fusion sites on the plasma membrane.</text>
</comment>